<dbReference type="NCBIfam" id="TIGR01536">
    <property type="entry name" value="asn_synth_AEB"/>
    <property type="match status" value="1"/>
</dbReference>
<dbReference type="Pfam" id="PF00733">
    <property type="entry name" value="Asn_synthase"/>
    <property type="match status" value="1"/>
</dbReference>
<dbReference type="CDD" id="cd00712">
    <property type="entry name" value="AsnB"/>
    <property type="match status" value="1"/>
</dbReference>
<organism evidence="12 13">
    <name type="scientific">Helicobacter pullorum</name>
    <dbReference type="NCBI Taxonomy" id="35818"/>
    <lineage>
        <taxon>Bacteria</taxon>
        <taxon>Pseudomonadati</taxon>
        <taxon>Campylobacterota</taxon>
        <taxon>Epsilonproteobacteria</taxon>
        <taxon>Campylobacterales</taxon>
        <taxon>Helicobacteraceae</taxon>
        <taxon>Helicobacter</taxon>
    </lineage>
</organism>
<keyword evidence="6 8" id="KW-0315">Glutamine amidotransferase</keyword>
<protein>
    <recommendedName>
        <fullName evidence="3">asparagine synthase (glutamine-hydrolyzing)</fullName>
        <ecNumber evidence="3">6.3.5.4</ecNumber>
    </recommendedName>
</protein>
<dbReference type="AlphaFoldDB" id="A0A0N1MPF1"/>
<dbReference type="InterPro" id="IPR014729">
    <property type="entry name" value="Rossmann-like_a/b/a_fold"/>
</dbReference>
<feature type="site" description="Important for beta-aspartyl-AMP intermediate formation" evidence="10">
    <location>
        <position position="370"/>
    </location>
</feature>
<evidence type="ECO:0000256" key="10">
    <source>
        <dbReference type="PIRSR" id="PIRSR001589-3"/>
    </source>
</evidence>
<accession>A0A0N1MPF1</accession>
<dbReference type="PROSITE" id="PS51278">
    <property type="entry name" value="GATASE_TYPE_2"/>
    <property type="match status" value="1"/>
</dbReference>
<comment type="caution">
    <text evidence="12">The sequence shown here is derived from an EMBL/GenBank/DDBJ whole genome shotgun (WGS) entry which is preliminary data.</text>
</comment>
<evidence type="ECO:0000256" key="2">
    <source>
        <dbReference type="ARBA" id="ARBA00005752"/>
    </source>
</evidence>
<evidence type="ECO:0000256" key="7">
    <source>
        <dbReference type="ARBA" id="ARBA00048741"/>
    </source>
</evidence>
<comment type="similarity">
    <text evidence="2">Belongs to the asparagine synthetase family.</text>
</comment>
<dbReference type="InterPro" id="IPR033738">
    <property type="entry name" value="AsnB_N"/>
</dbReference>
<dbReference type="GO" id="GO:0006529">
    <property type="term" value="P:asparagine biosynthetic process"/>
    <property type="evidence" value="ECO:0007669"/>
    <property type="project" value="UniProtKB-KW"/>
</dbReference>
<dbReference type="Pfam" id="PF13537">
    <property type="entry name" value="GATase_7"/>
    <property type="match status" value="1"/>
</dbReference>
<gene>
    <name evidence="12" type="ORF">HPU229334_09445</name>
</gene>
<evidence type="ECO:0000313" key="13">
    <source>
        <dbReference type="Proteomes" id="UP000037997"/>
    </source>
</evidence>
<dbReference type="GO" id="GO:0005524">
    <property type="term" value="F:ATP binding"/>
    <property type="evidence" value="ECO:0007669"/>
    <property type="project" value="UniProtKB-KW"/>
</dbReference>
<evidence type="ECO:0000256" key="6">
    <source>
        <dbReference type="ARBA" id="ARBA00022962"/>
    </source>
</evidence>
<dbReference type="EC" id="6.3.5.4" evidence="3"/>
<sequence length="628" mass="72503">MCRIVGGFEVNSQGCLKNNIELMRDSMISGGPDDYGIFVDEGEGGVILGHRRLSIIDLSNYSHQPFCDDRYSLVFNGEIYNYQEVAVKLGIEGIKCNARSDTEVLLASFKHWGVSCVEYFDGMFAFVIFDSLEKKLYLFRDRFGVKPLYYYHDSNCFLFSSELKGLLAYPKLQKKICKTALSYFFELGYIPAPYCILENTYKLESGCYLEVNLKQARRFGILQAIVKNRYYDIANFYKQKRQFSLVAFREVLYKSVSLRMISDVDVGVCLSGGVDSSLVCAVLKDAGYSFDTFSISFLEASYDEGHYAEEVARVLGVKNHRFACHLKVAQEIIPTLSFIYDEPFGDSSAIPTLLLAQSIKKTHKVALSADGGDELGFGYDRYFWAFNRYQKYKKYKNFSFVMKLFEPQLAVSFLQSLGINIGIDKFLRIKEQLCSQSFLEHYLIEITHFRKNGLKVNGLPFLLWDQFNNQNKMDNFKQMSYFDICNYLSEDILTKVDRASMSVGVEFREPLLGKELVEFMVSLEAGDNLILENSKIISGKRIFKQFLEKFLPKNLIYRPKMGFGVPLEEWMRGELRGLLQEVLPYAQGFLNEEFIKSLVDTFDARGRVDFAKIWYLYVFCAWRKEWNI</sequence>
<dbReference type="InterPro" id="IPR001962">
    <property type="entry name" value="Asn_synthase"/>
</dbReference>
<dbReference type="InterPro" id="IPR051786">
    <property type="entry name" value="ASN_synthetase/amidase"/>
</dbReference>
<reference evidence="12 13" key="1">
    <citation type="submission" date="2014-06" db="EMBL/GenBank/DDBJ databases">
        <title>Helicobacter pullorum isolates in fresh chicken meat - phenotypic and genotypic features.</title>
        <authorList>
            <person name="Borges V."/>
            <person name="Santos A."/>
            <person name="Correia C.B."/>
            <person name="Saraiva M."/>
            <person name="Menard A."/>
            <person name="Vieira L."/>
            <person name="Sampaio D.A."/>
            <person name="Gomes J.P."/>
            <person name="Oleastro M."/>
        </authorList>
    </citation>
    <scope>NUCLEOTIDE SEQUENCE [LARGE SCALE GENOMIC DNA]</scope>
    <source>
        <strain evidence="12 13">229334/12</strain>
    </source>
</reference>
<dbReference type="PANTHER" id="PTHR43284:SF1">
    <property type="entry name" value="ASPARAGINE SYNTHETASE"/>
    <property type="match status" value="1"/>
</dbReference>
<comment type="pathway">
    <text evidence="1">Amino-acid biosynthesis; L-asparagine biosynthesis; L-asparagine from L-aspartate (L-Gln route): step 1/1.</text>
</comment>
<keyword evidence="5 9" id="KW-0067">ATP-binding</keyword>
<keyword evidence="8" id="KW-0028">Amino-acid biosynthesis</keyword>
<dbReference type="Proteomes" id="UP000037997">
    <property type="component" value="Unassembled WGS sequence"/>
</dbReference>
<dbReference type="SUPFAM" id="SSF56235">
    <property type="entry name" value="N-terminal nucleophile aminohydrolases (Ntn hydrolases)"/>
    <property type="match status" value="1"/>
</dbReference>
<keyword evidence="4 9" id="KW-0547">Nucleotide-binding</keyword>
<dbReference type="GO" id="GO:0004066">
    <property type="term" value="F:asparagine synthase (glutamine-hydrolyzing) activity"/>
    <property type="evidence" value="ECO:0007669"/>
    <property type="project" value="UniProtKB-EC"/>
</dbReference>
<dbReference type="EMBL" id="JNOC01000050">
    <property type="protein sequence ID" value="KPH55250.1"/>
    <property type="molecule type" value="Genomic_DNA"/>
</dbReference>
<dbReference type="SUPFAM" id="SSF52402">
    <property type="entry name" value="Adenine nucleotide alpha hydrolases-like"/>
    <property type="match status" value="1"/>
</dbReference>
<comment type="catalytic activity">
    <reaction evidence="7">
        <text>L-aspartate + L-glutamine + ATP + H2O = L-asparagine + L-glutamate + AMP + diphosphate + H(+)</text>
        <dbReference type="Rhea" id="RHEA:12228"/>
        <dbReference type="ChEBI" id="CHEBI:15377"/>
        <dbReference type="ChEBI" id="CHEBI:15378"/>
        <dbReference type="ChEBI" id="CHEBI:29985"/>
        <dbReference type="ChEBI" id="CHEBI:29991"/>
        <dbReference type="ChEBI" id="CHEBI:30616"/>
        <dbReference type="ChEBI" id="CHEBI:33019"/>
        <dbReference type="ChEBI" id="CHEBI:58048"/>
        <dbReference type="ChEBI" id="CHEBI:58359"/>
        <dbReference type="ChEBI" id="CHEBI:456215"/>
        <dbReference type="EC" id="6.3.5.4"/>
    </reaction>
</comment>
<dbReference type="PANTHER" id="PTHR43284">
    <property type="entry name" value="ASPARAGINE SYNTHETASE (GLUTAMINE-HYDROLYZING)"/>
    <property type="match status" value="1"/>
</dbReference>
<keyword evidence="8" id="KW-0061">Asparagine biosynthesis</keyword>
<dbReference type="Gene3D" id="3.60.20.10">
    <property type="entry name" value="Glutamine Phosphoribosylpyrophosphate, subunit 1, domain 1"/>
    <property type="match status" value="1"/>
</dbReference>
<evidence type="ECO:0000256" key="9">
    <source>
        <dbReference type="PIRSR" id="PIRSR001589-2"/>
    </source>
</evidence>
<proteinExistence type="inferred from homology"/>
<dbReference type="RefSeq" id="WP_054198329.1">
    <property type="nucleotide sequence ID" value="NZ_CAWUYM010000014.1"/>
</dbReference>
<dbReference type="InterPro" id="IPR017932">
    <property type="entry name" value="GATase_2_dom"/>
</dbReference>
<dbReference type="InterPro" id="IPR029055">
    <property type="entry name" value="Ntn_hydrolases_N"/>
</dbReference>
<feature type="binding site" evidence="9">
    <location>
        <position position="295"/>
    </location>
    <ligand>
        <name>ATP</name>
        <dbReference type="ChEBI" id="CHEBI:30616"/>
    </ligand>
</feature>
<evidence type="ECO:0000256" key="8">
    <source>
        <dbReference type="PIRSR" id="PIRSR001589-1"/>
    </source>
</evidence>
<feature type="binding site" evidence="9">
    <location>
        <position position="101"/>
    </location>
    <ligand>
        <name>L-glutamine</name>
        <dbReference type="ChEBI" id="CHEBI:58359"/>
    </ligand>
</feature>
<dbReference type="PIRSF" id="PIRSF001589">
    <property type="entry name" value="Asn_synthetase_glu-h"/>
    <property type="match status" value="1"/>
</dbReference>
<evidence type="ECO:0000313" key="12">
    <source>
        <dbReference type="EMBL" id="KPH55250.1"/>
    </source>
</evidence>
<dbReference type="Gene3D" id="3.40.50.620">
    <property type="entry name" value="HUPs"/>
    <property type="match status" value="1"/>
</dbReference>
<evidence type="ECO:0000259" key="11">
    <source>
        <dbReference type="PROSITE" id="PS51278"/>
    </source>
</evidence>
<name>A0A0N1MPF1_9HELI</name>
<feature type="active site" description="For GATase activity" evidence="8">
    <location>
        <position position="2"/>
    </location>
</feature>
<dbReference type="CDD" id="cd01991">
    <property type="entry name" value="Asn_synthase_B_C"/>
    <property type="match status" value="1"/>
</dbReference>
<evidence type="ECO:0000256" key="5">
    <source>
        <dbReference type="ARBA" id="ARBA00022840"/>
    </source>
</evidence>
<evidence type="ECO:0000256" key="1">
    <source>
        <dbReference type="ARBA" id="ARBA00005187"/>
    </source>
</evidence>
<feature type="domain" description="Glutamine amidotransferase type-2" evidence="11">
    <location>
        <begin position="2"/>
        <end position="214"/>
    </location>
</feature>
<evidence type="ECO:0000256" key="3">
    <source>
        <dbReference type="ARBA" id="ARBA00012737"/>
    </source>
</evidence>
<dbReference type="InterPro" id="IPR006426">
    <property type="entry name" value="Asn_synth_AEB"/>
</dbReference>
<dbReference type="PATRIC" id="fig|35818.11.peg.1867"/>
<dbReference type="GO" id="GO:0005829">
    <property type="term" value="C:cytosol"/>
    <property type="evidence" value="ECO:0007669"/>
    <property type="project" value="TreeGrafter"/>
</dbReference>
<evidence type="ECO:0000256" key="4">
    <source>
        <dbReference type="ARBA" id="ARBA00022741"/>
    </source>
</evidence>